<dbReference type="AlphaFoldDB" id="R7UV95"/>
<dbReference type="InterPro" id="IPR048286">
    <property type="entry name" value="Integrin_alpha_Ig-like_3"/>
</dbReference>
<dbReference type="InterPro" id="IPR013519">
    <property type="entry name" value="Int_alpha_beta-p"/>
</dbReference>
<comment type="subcellular location">
    <subcellularLocation>
        <location evidence="1 13">Membrane</location>
        <topology evidence="1 13">Single-pass type I membrane protein</topology>
    </subcellularLocation>
</comment>
<dbReference type="Pfam" id="PF01839">
    <property type="entry name" value="FG-GAP"/>
    <property type="match status" value="1"/>
</dbReference>
<name>R7UV95_CAPTE</name>
<dbReference type="Gene3D" id="2.60.40.1510">
    <property type="entry name" value="ntegrin, alpha v. Chain A, domain 3"/>
    <property type="match status" value="1"/>
</dbReference>
<dbReference type="GO" id="GO:0098609">
    <property type="term" value="P:cell-cell adhesion"/>
    <property type="evidence" value="ECO:0007669"/>
    <property type="project" value="TreeGrafter"/>
</dbReference>
<evidence type="ECO:0000256" key="4">
    <source>
        <dbReference type="ARBA" id="ARBA00022729"/>
    </source>
</evidence>
<evidence type="ECO:0000256" key="3">
    <source>
        <dbReference type="ARBA" id="ARBA00022692"/>
    </source>
</evidence>
<feature type="repeat" description="FG-GAP" evidence="12">
    <location>
        <begin position="321"/>
        <end position="375"/>
    </location>
</feature>
<dbReference type="GO" id="GO:0005178">
    <property type="term" value="F:integrin binding"/>
    <property type="evidence" value="ECO:0007669"/>
    <property type="project" value="TreeGrafter"/>
</dbReference>
<evidence type="ECO:0000259" key="16">
    <source>
        <dbReference type="Pfam" id="PF20806"/>
    </source>
</evidence>
<dbReference type="PANTHER" id="PTHR23220">
    <property type="entry name" value="INTEGRIN ALPHA"/>
    <property type="match status" value="1"/>
</dbReference>
<dbReference type="InterPro" id="IPR013649">
    <property type="entry name" value="Integrin_alpha_Ig-like_1"/>
</dbReference>
<proteinExistence type="inferred from homology"/>
<keyword evidence="11" id="KW-0325">Glycoprotein</keyword>
<keyword evidence="3 13" id="KW-0812">Transmembrane</keyword>
<evidence type="ECO:0000256" key="6">
    <source>
        <dbReference type="ARBA" id="ARBA00022889"/>
    </source>
</evidence>
<dbReference type="Gene3D" id="2.60.40.1460">
    <property type="entry name" value="Integrin domains. Chain A, domain 2"/>
    <property type="match status" value="1"/>
</dbReference>
<dbReference type="HOGENOM" id="CLU_004111_4_0_1"/>
<keyword evidence="5" id="KW-0677">Repeat</keyword>
<reference evidence="18" key="3">
    <citation type="submission" date="2015-06" db="UniProtKB">
        <authorList>
            <consortium name="EnsemblMetazoa"/>
        </authorList>
    </citation>
    <scope>IDENTIFICATION</scope>
</reference>
<keyword evidence="10 13" id="KW-0675">Receptor</keyword>
<dbReference type="PANTHER" id="PTHR23220:SF133">
    <property type="entry name" value="INTEGRIN ALPHA-PS2"/>
    <property type="match status" value="1"/>
</dbReference>
<dbReference type="Pfam" id="PF08441">
    <property type="entry name" value="Integrin_A_Ig_1"/>
    <property type="match status" value="1"/>
</dbReference>
<feature type="repeat" description="FG-GAP" evidence="12">
    <location>
        <begin position="379"/>
        <end position="441"/>
    </location>
</feature>
<accession>R7UV95</accession>
<dbReference type="GO" id="GO:0009897">
    <property type="term" value="C:external side of plasma membrane"/>
    <property type="evidence" value="ECO:0007669"/>
    <property type="project" value="TreeGrafter"/>
</dbReference>
<dbReference type="STRING" id="283909.R7UV95"/>
<dbReference type="Gene3D" id="2.60.40.1530">
    <property type="entry name" value="ntegrin, alpha v. Chain A, domain 4"/>
    <property type="match status" value="1"/>
</dbReference>
<keyword evidence="8 13" id="KW-0401">Integrin</keyword>
<evidence type="ECO:0000256" key="1">
    <source>
        <dbReference type="ARBA" id="ARBA00004479"/>
    </source>
</evidence>
<feature type="transmembrane region" description="Helical" evidence="13">
    <location>
        <begin position="916"/>
        <end position="940"/>
    </location>
</feature>
<keyword evidence="4" id="KW-0732">Signal</keyword>
<dbReference type="PROSITE" id="PS51470">
    <property type="entry name" value="FG_GAP"/>
    <property type="match status" value="3"/>
</dbReference>
<keyword evidence="7 13" id="KW-1133">Transmembrane helix</keyword>
<dbReference type="SUPFAM" id="SSF69318">
    <property type="entry name" value="Integrin alpha N-terminal domain"/>
    <property type="match status" value="1"/>
</dbReference>
<organism evidence="17">
    <name type="scientific">Capitella teleta</name>
    <name type="common">Polychaete worm</name>
    <dbReference type="NCBI Taxonomy" id="283909"/>
    <lineage>
        <taxon>Eukaryota</taxon>
        <taxon>Metazoa</taxon>
        <taxon>Spiralia</taxon>
        <taxon>Lophotrochozoa</taxon>
        <taxon>Annelida</taxon>
        <taxon>Polychaeta</taxon>
        <taxon>Sedentaria</taxon>
        <taxon>Scolecida</taxon>
        <taxon>Capitellidae</taxon>
        <taxon>Capitella</taxon>
    </lineage>
</organism>
<feature type="domain" description="Integrin alpha first immunoglubulin-like" evidence="14">
    <location>
        <begin position="426"/>
        <end position="578"/>
    </location>
</feature>
<dbReference type="EnsemblMetazoa" id="CapteT218861">
    <property type="protein sequence ID" value="CapteP218861"/>
    <property type="gene ID" value="CapteG218861"/>
</dbReference>
<evidence type="ECO:0000256" key="8">
    <source>
        <dbReference type="ARBA" id="ARBA00023037"/>
    </source>
</evidence>
<dbReference type="FunCoup" id="R7UV95">
    <property type="interactions" value="298"/>
</dbReference>
<reference evidence="19" key="1">
    <citation type="submission" date="2012-12" db="EMBL/GenBank/DDBJ databases">
        <authorList>
            <person name="Hellsten U."/>
            <person name="Grimwood J."/>
            <person name="Chapman J.A."/>
            <person name="Shapiro H."/>
            <person name="Aerts A."/>
            <person name="Otillar R.P."/>
            <person name="Terry A.Y."/>
            <person name="Boore J.L."/>
            <person name="Simakov O."/>
            <person name="Marletaz F."/>
            <person name="Cho S.-J."/>
            <person name="Edsinger-Gonzales E."/>
            <person name="Havlak P."/>
            <person name="Kuo D.-H."/>
            <person name="Larsson T."/>
            <person name="Lv J."/>
            <person name="Arendt D."/>
            <person name="Savage R."/>
            <person name="Osoegawa K."/>
            <person name="de Jong P."/>
            <person name="Lindberg D.R."/>
            <person name="Seaver E.C."/>
            <person name="Weisblat D.A."/>
            <person name="Putnam N.H."/>
            <person name="Grigoriev I.V."/>
            <person name="Rokhsar D.S."/>
        </authorList>
    </citation>
    <scope>NUCLEOTIDE SEQUENCE</scope>
    <source>
        <strain evidence="19">I ESC-2004</strain>
    </source>
</reference>
<evidence type="ECO:0000256" key="9">
    <source>
        <dbReference type="ARBA" id="ARBA00023136"/>
    </source>
</evidence>
<dbReference type="SUPFAM" id="SSF69179">
    <property type="entry name" value="Integrin domains"/>
    <property type="match status" value="3"/>
</dbReference>
<evidence type="ECO:0000313" key="17">
    <source>
        <dbReference type="EMBL" id="ELU10194.1"/>
    </source>
</evidence>
<dbReference type="InterPro" id="IPR018184">
    <property type="entry name" value="Integrin_alpha_C_CS"/>
</dbReference>
<evidence type="ECO:0000256" key="7">
    <source>
        <dbReference type="ARBA" id="ARBA00022989"/>
    </source>
</evidence>
<reference evidence="17 19" key="2">
    <citation type="journal article" date="2013" name="Nature">
        <title>Insights into bilaterian evolution from three spiralian genomes.</title>
        <authorList>
            <person name="Simakov O."/>
            <person name="Marletaz F."/>
            <person name="Cho S.J."/>
            <person name="Edsinger-Gonzales E."/>
            <person name="Havlak P."/>
            <person name="Hellsten U."/>
            <person name="Kuo D.H."/>
            <person name="Larsson T."/>
            <person name="Lv J."/>
            <person name="Arendt D."/>
            <person name="Savage R."/>
            <person name="Osoegawa K."/>
            <person name="de Jong P."/>
            <person name="Grimwood J."/>
            <person name="Chapman J.A."/>
            <person name="Shapiro H."/>
            <person name="Aerts A."/>
            <person name="Otillar R.P."/>
            <person name="Terry A.Y."/>
            <person name="Boore J.L."/>
            <person name="Grigoriev I.V."/>
            <person name="Lindberg D.R."/>
            <person name="Seaver E.C."/>
            <person name="Weisblat D.A."/>
            <person name="Putnam N.H."/>
            <person name="Rokhsar D.S."/>
        </authorList>
    </citation>
    <scope>NUCLEOTIDE SEQUENCE</scope>
    <source>
        <strain evidence="17 19">I ESC-2004</strain>
    </source>
</reference>
<dbReference type="PRINTS" id="PR01185">
    <property type="entry name" value="INTEGRINA"/>
</dbReference>
<dbReference type="GO" id="GO:0033627">
    <property type="term" value="P:cell adhesion mediated by integrin"/>
    <property type="evidence" value="ECO:0007669"/>
    <property type="project" value="TreeGrafter"/>
</dbReference>
<evidence type="ECO:0000256" key="11">
    <source>
        <dbReference type="ARBA" id="ARBA00023180"/>
    </source>
</evidence>
<dbReference type="EMBL" id="AMQN01020817">
    <property type="status" value="NOT_ANNOTATED_CDS"/>
    <property type="molecule type" value="Genomic_DNA"/>
</dbReference>
<dbReference type="InterPro" id="IPR013517">
    <property type="entry name" value="FG-GAP"/>
</dbReference>
<evidence type="ECO:0000313" key="18">
    <source>
        <dbReference type="EnsemblMetazoa" id="CapteP218861"/>
    </source>
</evidence>
<keyword evidence="9 13" id="KW-0472">Membrane</keyword>
<evidence type="ECO:0000259" key="14">
    <source>
        <dbReference type="Pfam" id="PF08441"/>
    </source>
</evidence>
<dbReference type="PROSITE" id="PS00242">
    <property type="entry name" value="INTEGRIN_ALPHA"/>
    <property type="match status" value="1"/>
</dbReference>
<dbReference type="Pfam" id="PF20805">
    <property type="entry name" value="Integrin_A_Ig_2"/>
    <property type="match status" value="1"/>
</dbReference>
<feature type="domain" description="Integrin alpha third immunoglobulin-like" evidence="16">
    <location>
        <begin position="810"/>
        <end position="908"/>
    </location>
</feature>
<dbReference type="InterPro" id="IPR000413">
    <property type="entry name" value="Integrin_alpha"/>
</dbReference>
<dbReference type="Gene3D" id="1.20.5.930">
    <property type="entry name" value="Bicelle-embedded integrin alpha(iib) transmembrane segment"/>
    <property type="match status" value="1"/>
</dbReference>
<dbReference type="Gene3D" id="2.130.10.130">
    <property type="entry name" value="Integrin alpha, N-terminal"/>
    <property type="match status" value="1"/>
</dbReference>
<dbReference type="InterPro" id="IPR028994">
    <property type="entry name" value="Integrin_alpha_N"/>
</dbReference>
<evidence type="ECO:0000256" key="5">
    <source>
        <dbReference type="ARBA" id="ARBA00022737"/>
    </source>
</evidence>
<dbReference type="OrthoDB" id="5317514at2759"/>
<dbReference type="Proteomes" id="UP000014760">
    <property type="component" value="Unassembled WGS sequence"/>
</dbReference>
<keyword evidence="6 13" id="KW-0130">Cell adhesion</keyword>
<feature type="domain" description="Integrin alpha second immunoglobulin-like" evidence="15">
    <location>
        <begin position="579"/>
        <end position="708"/>
    </location>
</feature>
<dbReference type="GO" id="GO:0008305">
    <property type="term" value="C:integrin complex"/>
    <property type="evidence" value="ECO:0007669"/>
    <property type="project" value="InterPro"/>
</dbReference>
<feature type="repeat" description="FG-GAP" evidence="12">
    <location>
        <begin position="257"/>
        <end position="318"/>
    </location>
</feature>
<dbReference type="Pfam" id="PF20806">
    <property type="entry name" value="Integrin_A_Ig_3"/>
    <property type="match status" value="1"/>
</dbReference>
<dbReference type="InterPro" id="IPR048285">
    <property type="entry name" value="Integrin_alpha_Ig-like_2"/>
</dbReference>
<evidence type="ECO:0000256" key="10">
    <source>
        <dbReference type="ARBA" id="ARBA00023170"/>
    </source>
</evidence>
<sequence length="987" mass="109167">MHRKCSNGCILRRILVGAPKAKTNTSDVMYGGAIYECMTSSIECPILVFDPNGNEKKMTDKRRLKKKENKNWQWFGATLATSQDHRSVMGCAPRYVYYTKSGNRRLPIGQCFSMSGTGNITRLRPCLDGKFVPNQLTIEFNALSIDASRNTKLHGTHSYCLSGHSASLNKDGTNAVIGAPASYWCQGQLFSLPIPNGQWYNTTVSQRSMKDAKSLYRGFSLSSGHLQGDTRLLDYVSGAPRENGLRGEIEIFSQNMTSIKSIQGVQVGEYFGYSVAVGDFNLDGKDDIVVGCPLYGRRTQYEIGRVFLFYQNDEHKFDVGRTRYIIGSLQAGSRFGLAVAAIGDINKDLYEVGAPYDGEGGAVYIFHGSNEGIRSTPAQKISASSVNIGLRGFGFSISGAYDHDGNGYPDLIVGAYASAHASLLFSRPVIYLKESDLLQFESNVIRLIDRKCSYNGMDVTCITWKTCMVPTQENFTDSTKFWFEFQIDTLKKQLGERAFLYQGVELHSAYNATTSVDMCNNFTMVLDPNNEIKDKLTPIGIELKYGLLHTEPSEWGLKPILSPTSRTQINVQLLIQRDCGEDNVCIPDLAVFLTSQTDSFVFGTEPTIDFNINITNSEEDAYESSFTLFMPRGIQFTRIRKIHGEDTPNCGRIKSEEFLPQGVGAYLKCDIGNPFPANENAVYLLSLRIFKIKETLSELRFMASVNSYLAISSNNEYDNTTFNNRDTFNLTTMSDLDIRLMGNLGPSSAGRVLITIEFPYIVGKLDEGLDLFNFTSPPAIVIGTGSCSLQMVQPKPEITLLAEGVPEAPKKQEESKVPLDGMPMLVNCRSANVQLCAMIECLIDQIDKADQVQVEINLELITSTLQAIQGNFKSVEVKAEAHGVVKNVPYVVQPAQLPNATTQTSINLAGPKNPVIALWMIILAACGGLLLLIVAIVLLWKCGFFHRRRVADVHGKDATRAISSLEEQFSWTGGTEKLGKSENEELN</sequence>
<comment type="similarity">
    <text evidence="2 13">Belongs to the integrin alpha chain family.</text>
</comment>
<keyword evidence="19" id="KW-1185">Reference proteome</keyword>
<evidence type="ECO:0000256" key="13">
    <source>
        <dbReference type="RuleBase" id="RU003762"/>
    </source>
</evidence>
<protein>
    <submittedName>
        <fullName evidence="17 18">Uncharacterized protein</fullName>
    </submittedName>
</protein>
<evidence type="ECO:0000313" key="19">
    <source>
        <dbReference type="Proteomes" id="UP000014760"/>
    </source>
</evidence>
<dbReference type="OMA" id="NPETMEC"/>
<dbReference type="EMBL" id="KB297725">
    <property type="protein sequence ID" value="ELU10194.1"/>
    <property type="molecule type" value="Genomic_DNA"/>
</dbReference>
<evidence type="ECO:0000259" key="15">
    <source>
        <dbReference type="Pfam" id="PF20805"/>
    </source>
</evidence>
<dbReference type="SMART" id="SM00191">
    <property type="entry name" value="Int_alpha"/>
    <property type="match status" value="4"/>
</dbReference>
<dbReference type="InterPro" id="IPR032695">
    <property type="entry name" value="Integrin_dom_sf"/>
</dbReference>
<dbReference type="GO" id="GO:0007160">
    <property type="term" value="P:cell-matrix adhesion"/>
    <property type="evidence" value="ECO:0007669"/>
    <property type="project" value="TreeGrafter"/>
</dbReference>
<dbReference type="GO" id="GO:0007229">
    <property type="term" value="P:integrin-mediated signaling pathway"/>
    <property type="evidence" value="ECO:0007669"/>
    <property type="project" value="UniProtKB-KW"/>
</dbReference>
<evidence type="ECO:0000256" key="2">
    <source>
        <dbReference type="ARBA" id="ARBA00008054"/>
    </source>
</evidence>
<evidence type="ECO:0000256" key="12">
    <source>
        <dbReference type="PROSITE-ProRule" id="PRU00803"/>
    </source>
</evidence>
<gene>
    <name evidence="17" type="ORF">CAPTEDRAFT_218861</name>
</gene>